<accession>A0ABU7EQV7</accession>
<feature type="compositionally biased region" description="Basic and acidic residues" evidence="4">
    <location>
        <begin position="247"/>
        <end position="256"/>
    </location>
</feature>
<dbReference type="PANTHER" id="PTHR14559:SF13">
    <property type="entry name" value="CASPASE RECRUITMENT DOMAIN-CONTAINING PROTEIN 10-LIKE"/>
    <property type="match status" value="1"/>
</dbReference>
<organism evidence="7 8">
    <name type="scientific">Characodon lateralis</name>
    <dbReference type="NCBI Taxonomy" id="208331"/>
    <lineage>
        <taxon>Eukaryota</taxon>
        <taxon>Metazoa</taxon>
        <taxon>Chordata</taxon>
        <taxon>Craniata</taxon>
        <taxon>Vertebrata</taxon>
        <taxon>Euteleostomi</taxon>
        <taxon>Actinopterygii</taxon>
        <taxon>Neopterygii</taxon>
        <taxon>Teleostei</taxon>
        <taxon>Neoteleostei</taxon>
        <taxon>Acanthomorphata</taxon>
        <taxon>Ovalentaria</taxon>
        <taxon>Atherinomorphae</taxon>
        <taxon>Cyprinodontiformes</taxon>
        <taxon>Goodeidae</taxon>
        <taxon>Characodon</taxon>
    </lineage>
</organism>
<feature type="region of interest" description="Disordered" evidence="4">
    <location>
        <begin position="1031"/>
        <end position="1085"/>
    </location>
</feature>
<feature type="compositionally biased region" description="Low complexity" evidence="4">
    <location>
        <begin position="1076"/>
        <end position="1085"/>
    </location>
</feature>
<comment type="caution">
    <text evidence="7">The sequence shown here is derived from an EMBL/GenBank/DDBJ whole genome shotgun (WGS) entry which is preliminary data.</text>
</comment>
<dbReference type="PROSITE" id="PS50052">
    <property type="entry name" value="GUANYLATE_KINASE_2"/>
    <property type="match status" value="1"/>
</dbReference>
<dbReference type="Gene3D" id="2.30.30.40">
    <property type="entry name" value="SH3 Domains"/>
    <property type="match status" value="1"/>
</dbReference>
<dbReference type="InterPro" id="IPR001315">
    <property type="entry name" value="CARD"/>
</dbReference>
<dbReference type="Gene3D" id="1.10.533.10">
    <property type="entry name" value="Death Domain, Fas"/>
    <property type="match status" value="1"/>
</dbReference>
<name>A0ABU7EQV7_9TELE</name>
<feature type="compositionally biased region" description="Low complexity" evidence="4">
    <location>
        <begin position="604"/>
        <end position="613"/>
    </location>
</feature>
<feature type="region of interest" description="Disordered" evidence="4">
    <location>
        <begin position="247"/>
        <end position="302"/>
    </location>
</feature>
<feature type="coiled-coil region" evidence="3">
    <location>
        <begin position="313"/>
        <end position="449"/>
    </location>
</feature>
<reference evidence="7 8" key="1">
    <citation type="submission" date="2021-06" db="EMBL/GenBank/DDBJ databases">
        <authorList>
            <person name="Palmer J.M."/>
        </authorList>
    </citation>
    <scope>NUCLEOTIDE SEQUENCE [LARGE SCALE GENOMIC DNA]</scope>
    <source>
        <strain evidence="7 8">CL_MEX2019</strain>
        <tissue evidence="7">Muscle</tissue>
    </source>
</reference>
<dbReference type="InterPro" id="IPR027417">
    <property type="entry name" value="P-loop_NTPase"/>
</dbReference>
<keyword evidence="8" id="KW-1185">Reference proteome</keyword>
<dbReference type="SUPFAM" id="SSF47986">
    <property type="entry name" value="DEATH domain"/>
    <property type="match status" value="1"/>
</dbReference>
<dbReference type="InterPro" id="IPR036034">
    <property type="entry name" value="PDZ_sf"/>
</dbReference>
<feature type="domain" description="CARD" evidence="6">
    <location>
        <begin position="29"/>
        <end position="121"/>
    </location>
</feature>
<evidence type="ECO:0008006" key="9">
    <source>
        <dbReference type="Google" id="ProtNLM"/>
    </source>
</evidence>
<evidence type="ECO:0000256" key="1">
    <source>
        <dbReference type="ARBA" id="ARBA00022553"/>
    </source>
</evidence>
<dbReference type="PROSITE" id="PS50209">
    <property type="entry name" value="CARD"/>
    <property type="match status" value="1"/>
</dbReference>
<proteinExistence type="predicted"/>
<evidence type="ECO:0000256" key="4">
    <source>
        <dbReference type="SAM" id="MobiDB-lite"/>
    </source>
</evidence>
<evidence type="ECO:0000313" key="7">
    <source>
        <dbReference type="EMBL" id="MED6289186.1"/>
    </source>
</evidence>
<evidence type="ECO:0000313" key="8">
    <source>
        <dbReference type="Proteomes" id="UP001352852"/>
    </source>
</evidence>
<evidence type="ECO:0000256" key="2">
    <source>
        <dbReference type="ARBA" id="ARBA00023054"/>
    </source>
</evidence>
<protein>
    <recommendedName>
        <fullName evidence="9">Caspase recruitment domain-containing protein 10</fullName>
    </recommendedName>
</protein>
<gene>
    <name evidence="7" type="ORF">CHARACLAT_000156</name>
</gene>
<evidence type="ECO:0000259" key="5">
    <source>
        <dbReference type="PROSITE" id="PS50052"/>
    </source>
</evidence>
<evidence type="ECO:0000259" key="6">
    <source>
        <dbReference type="PROSITE" id="PS50209"/>
    </source>
</evidence>
<evidence type="ECO:0000256" key="3">
    <source>
        <dbReference type="SAM" id="Coils"/>
    </source>
</evidence>
<dbReference type="Pfam" id="PF00619">
    <property type="entry name" value="CARD"/>
    <property type="match status" value="1"/>
</dbReference>
<dbReference type="SUPFAM" id="SSF50156">
    <property type="entry name" value="PDZ domain-like"/>
    <property type="match status" value="1"/>
</dbReference>
<keyword evidence="1" id="KW-0597">Phosphoprotein</keyword>
<feature type="compositionally biased region" description="Basic residues" evidence="4">
    <location>
        <begin position="1038"/>
        <end position="1062"/>
    </location>
</feature>
<feature type="domain" description="Guanylate kinase-like" evidence="5">
    <location>
        <begin position="881"/>
        <end position="1020"/>
    </location>
</feature>
<feature type="region of interest" description="Disordered" evidence="4">
    <location>
        <begin position="585"/>
        <end position="614"/>
    </location>
</feature>
<dbReference type="Gene3D" id="3.40.50.300">
    <property type="entry name" value="P-loop containing nucleotide triphosphate hydrolases"/>
    <property type="match status" value="1"/>
</dbReference>
<dbReference type="InterPro" id="IPR011029">
    <property type="entry name" value="DEATH-like_dom_sf"/>
</dbReference>
<dbReference type="Gene3D" id="2.30.42.10">
    <property type="match status" value="1"/>
</dbReference>
<dbReference type="SUPFAM" id="SSF52540">
    <property type="entry name" value="P-loop containing nucleoside triphosphate hydrolases"/>
    <property type="match status" value="1"/>
</dbReference>
<dbReference type="InterPro" id="IPR008144">
    <property type="entry name" value="Guanylate_kin-like_dom"/>
</dbReference>
<dbReference type="PANTHER" id="PTHR14559">
    <property type="entry name" value="CASPASE RECRUITMENT DOMAIN FAMILY"/>
    <property type="match status" value="1"/>
</dbReference>
<feature type="compositionally biased region" description="Polar residues" evidence="4">
    <location>
        <begin position="262"/>
        <end position="277"/>
    </location>
</feature>
<keyword evidence="2 3" id="KW-0175">Coiled coil</keyword>
<dbReference type="EMBL" id="JAHUTJ010065584">
    <property type="protein sequence ID" value="MED6289186.1"/>
    <property type="molecule type" value="Genomic_DNA"/>
</dbReference>
<sequence>MWRGGVTDWLEGDGAQEEARSCPRWSEEYCEELWDRVEGVRHKLTRILNPAKLTPYLRQCKVIDEQDEDEVLNSTQHPLRISKAGRLLDILRCQGQRGLQAFMEALEFYHPEQYTQLTGKQPTQRCSLILDEEGPEGLTQFLLLEVRKLREQLRNSRLCERRLSQRCRMAEEDRSRAEHKAQELRHDKLLLERLRQDWESASQELGKLKERHLEQAVKYSRALEEQGKATTREKELMRQVEELRSRLTEADKKTENADIPETNRTNNDLYNGMNGSSHALPEKPPQLTDAQKPERKEVQMRNSDPTTGVIALMDILQQDRREAAEQRQELCEIVTRLQGELRSAEENRDKLEVQCEQLQLKVRTLQLDWKTEQKRSLSYFNQITELEKERDQALHSRDSLQLEYTDCLLDKNRLRKRIAELQANLEQQQRELERERDRCREQMEQSQCLNCSDLSLCSEDQCFGPCCSLDLDLSPQASRTNLMLRKTPPVGQNNVNAEGSMYNSEENLLSTSKDNEKEINRLSTFPFPPCVNSINRRFNTEFDVDSWASDENDNIPGEHSEPSLWDSWTSLHSHLFPPDLVNLPPVSSHPSTPNVPRKPPSPCSPCSSPSNSPKLGRASLADDVSILGGNRTGIFVSHVKAGSLAEQCGLQEGCELLELDQVLFGGGSVLLAQCTAEVAHFSLQWWTKPSTLKHQRNPDAYSKLCSERSSPSFVGADSFYARVNLNMEPHGDPPSLGVSCDDIVHVTDTRHNGKYQWRCSLVDRDTAVPLQTGIVPNYNRAQQLLLIMLRKMSLEQKDIKKRMFPKKMSDRVRLVKSVDSNTRGCGSSKQVFYTLSKRHEDHLIPYSLVQPMRVQTKRPVIFSPSPLSRGLIERLLQPAESGLNFNTCPPEPIQASEQKDKRIFLLDSCSPEQALGIRLESIQDVISQDRHCLLELGLPSVEGLLRQRIYPIVIHIRPKTKKHKKLKKFFPRCGEDSIMEEVCQAEELQLETLPLLYYTVEPNTWSSTEDLLETLQALYVLCDSRDRRIKKGNSSSWKTRKRRKKRKRKGKPLRRCQNRKSKCQNQPSPPVPSHSPPQAQCPPALAQFPHHHPVLVQVGVPPKSLLVAGTMQSSGLLWPTDSPPPRLLLEVKVHSSDTCLEKSHHDFAASRTIKCY</sequence>
<dbReference type="Proteomes" id="UP001352852">
    <property type="component" value="Unassembled WGS sequence"/>
</dbReference>